<feature type="domain" description="Tyrosine-protein kinase G-rich" evidence="19">
    <location>
        <begin position="400"/>
        <end position="474"/>
    </location>
</feature>
<evidence type="ECO:0000256" key="1">
    <source>
        <dbReference type="ARBA" id="ARBA00004429"/>
    </source>
</evidence>
<dbReference type="InterPro" id="IPR025669">
    <property type="entry name" value="AAA_dom"/>
</dbReference>
<evidence type="ECO:0000256" key="13">
    <source>
        <dbReference type="ARBA" id="ARBA00023136"/>
    </source>
</evidence>
<keyword evidence="21" id="KW-1185">Reference proteome</keyword>
<keyword evidence="8 16" id="KW-0812">Transmembrane</keyword>
<feature type="domain" description="AAA" evidence="18">
    <location>
        <begin position="564"/>
        <end position="681"/>
    </location>
</feature>
<dbReference type="CDD" id="cd05387">
    <property type="entry name" value="BY-kinase"/>
    <property type="match status" value="1"/>
</dbReference>
<dbReference type="InterPro" id="IPR027417">
    <property type="entry name" value="P-loop_NTPase"/>
</dbReference>
<dbReference type="GO" id="GO:0005886">
    <property type="term" value="C:plasma membrane"/>
    <property type="evidence" value="ECO:0007669"/>
    <property type="project" value="UniProtKB-SubCell"/>
</dbReference>
<dbReference type="Pfam" id="PF13807">
    <property type="entry name" value="GNVR"/>
    <property type="match status" value="1"/>
</dbReference>
<evidence type="ECO:0000313" key="20">
    <source>
        <dbReference type="EMBL" id="CAA0124462.1"/>
    </source>
</evidence>
<dbReference type="Pfam" id="PF13614">
    <property type="entry name" value="AAA_31"/>
    <property type="match status" value="1"/>
</dbReference>
<evidence type="ECO:0000256" key="10">
    <source>
        <dbReference type="ARBA" id="ARBA00022777"/>
    </source>
</evidence>
<evidence type="ECO:0000256" key="14">
    <source>
        <dbReference type="ARBA" id="ARBA00023137"/>
    </source>
</evidence>
<dbReference type="GO" id="GO:0004715">
    <property type="term" value="F:non-membrane spanning protein tyrosine kinase activity"/>
    <property type="evidence" value="ECO:0007669"/>
    <property type="project" value="UniProtKB-EC"/>
</dbReference>
<evidence type="ECO:0000256" key="2">
    <source>
        <dbReference type="ARBA" id="ARBA00007316"/>
    </source>
</evidence>
<comment type="similarity">
    <text evidence="2">Belongs to the CpsD/CapB family.</text>
</comment>
<feature type="transmembrane region" description="Helical" evidence="16">
    <location>
        <begin position="40"/>
        <end position="62"/>
    </location>
</feature>
<dbReference type="InterPro" id="IPR032807">
    <property type="entry name" value="GNVR"/>
</dbReference>
<protein>
    <recommendedName>
        <fullName evidence="4">non-specific protein-tyrosine kinase</fullName>
        <ecNumber evidence="4">2.7.10.2</ecNumber>
    </recommendedName>
</protein>
<evidence type="ECO:0000313" key="21">
    <source>
        <dbReference type="Proteomes" id="UP000441399"/>
    </source>
</evidence>
<keyword evidence="10 20" id="KW-0418">Kinase</keyword>
<dbReference type="Proteomes" id="UP000441399">
    <property type="component" value="Unassembled WGS sequence"/>
</dbReference>
<accession>A0A5S9QY79</accession>
<comment type="subcellular location">
    <subcellularLocation>
        <location evidence="1">Cell inner membrane</location>
        <topology evidence="1">Multi-pass membrane protein</topology>
    </subcellularLocation>
</comment>
<sequence length="750" mass="83363">MSSVSQDVRQAHKSVSKSKESDVIDLTKVLPLIFRYKWQIIGFTFASMVLVTLVVFSMTPVYRATTTILLQQEENNVVSIEGLYGLETQNQDYFYTQYEILKSRSIAEQVVSELSLVKNKNMNPELSKEGQLFSLNKIKNLLGLNLPGSHLTDEERKVDEFNKVVEIFQSAVSVKPIKKTKVVKVSFDSVDPKLAARVANAISSAYINSYVTGKLTQSSLAHSWLRQKMDSLEGHLYEAEMRLQAYREENNLVDLEGISSLPETELRGLTDNYIDATRKRSQSQVAFEQIEKIDKNDIDAYADLPEVLNNVLINDLLSQYSVAQSRVAELQKRYGLKHPKMVAALSERDAYEVSIRRQVAKIVDGIRRQYAADKEREKILETQIANAKIDAQAFNRKQFRLMALKRDVKTKKELYDTFFKRIQESAATEGLESVNARVVDTAAVPKKAIKPKKKLIIVLATIVAGLFSVSLVILLDLINSSVKSIRDIEEKLSLPVLGVLPALPKSADRIATGPSAKSPQDRDYDIVKVLEDGANNYAFNEAVRAIRTSISVGALDHPRKVFMITSTVPGEGKSSVSVALASSLSQLGRVLIVGADFRKPSLVYKMGIKPGSPGLANVLAGSHRIDEVVHSVGSLDIIIAGMIPPDPQELLSRGLDELIKQLSESYDHIIIDCPPMQSVADSLLISKYCDGLIYVVESGRVSASAIQHSVGRLLQVGAPLYGVLLNKHKHTGEKYGSYDYYYEYRSEDAT</sequence>
<keyword evidence="9" id="KW-0547">Nucleotide-binding</keyword>
<comment type="catalytic activity">
    <reaction evidence="15">
        <text>L-tyrosyl-[protein] + ATP = O-phospho-L-tyrosyl-[protein] + ADP + H(+)</text>
        <dbReference type="Rhea" id="RHEA:10596"/>
        <dbReference type="Rhea" id="RHEA-COMP:10136"/>
        <dbReference type="Rhea" id="RHEA-COMP:20101"/>
        <dbReference type="ChEBI" id="CHEBI:15378"/>
        <dbReference type="ChEBI" id="CHEBI:30616"/>
        <dbReference type="ChEBI" id="CHEBI:46858"/>
        <dbReference type="ChEBI" id="CHEBI:61978"/>
        <dbReference type="ChEBI" id="CHEBI:456216"/>
        <dbReference type="EC" id="2.7.10.2"/>
    </reaction>
</comment>
<dbReference type="SUPFAM" id="SSF52540">
    <property type="entry name" value="P-loop containing nucleoside triphosphate hydrolases"/>
    <property type="match status" value="1"/>
</dbReference>
<evidence type="ECO:0000259" key="19">
    <source>
        <dbReference type="Pfam" id="PF13807"/>
    </source>
</evidence>
<keyword evidence="13 16" id="KW-0472">Membrane</keyword>
<reference evidence="20 21" key="1">
    <citation type="submission" date="2019-11" db="EMBL/GenBank/DDBJ databases">
        <authorList>
            <person name="Holert J."/>
        </authorList>
    </citation>
    <scope>NUCLEOTIDE SEQUENCE [LARGE SCALE GENOMIC DNA]</scope>
    <source>
        <strain evidence="20">SB11_3</strain>
    </source>
</reference>
<keyword evidence="5" id="KW-1003">Cell membrane</keyword>
<dbReference type="GO" id="GO:0005524">
    <property type="term" value="F:ATP binding"/>
    <property type="evidence" value="ECO:0007669"/>
    <property type="project" value="UniProtKB-KW"/>
</dbReference>
<evidence type="ECO:0000256" key="5">
    <source>
        <dbReference type="ARBA" id="ARBA00022475"/>
    </source>
</evidence>
<evidence type="ECO:0000256" key="9">
    <source>
        <dbReference type="ARBA" id="ARBA00022741"/>
    </source>
</evidence>
<feature type="domain" description="Polysaccharide chain length determinant N-terminal" evidence="17">
    <location>
        <begin position="24"/>
        <end position="114"/>
    </location>
</feature>
<dbReference type="Gene3D" id="3.40.50.300">
    <property type="entry name" value="P-loop containing nucleotide triphosphate hydrolases"/>
    <property type="match status" value="1"/>
</dbReference>
<evidence type="ECO:0000256" key="8">
    <source>
        <dbReference type="ARBA" id="ARBA00022692"/>
    </source>
</evidence>
<evidence type="ECO:0000256" key="15">
    <source>
        <dbReference type="ARBA" id="ARBA00051245"/>
    </source>
</evidence>
<dbReference type="NCBIfam" id="TIGR01007">
    <property type="entry name" value="eps_fam"/>
    <property type="match status" value="1"/>
</dbReference>
<evidence type="ECO:0000259" key="17">
    <source>
        <dbReference type="Pfam" id="PF02706"/>
    </source>
</evidence>
<dbReference type="PANTHER" id="PTHR32309:SF13">
    <property type="entry name" value="FERRIC ENTEROBACTIN TRANSPORT PROTEIN FEPE"/>
    <property type="match status" value="1"/>
</dbReference>
<keyword evidence="12 16" id="KW-1133">Transmembrane helix</keyword>
<evidence type="ECO:0000256" key="16">
    <source>
        <dbReference type="SAM" id="Phobius"/>
    </source>
</evidence>
<dbReference type="EC" id="2.7.10.2" evidence="4"/>
<dbReference type="Pfam" id="PF02706">
    <property type="entry name" value="Wzz"/>
    <property type="match status" value="1"/>
</dbReference>
<evidence type="ECO:0000256" key="3">
    <source>
        <dbReference type="ARBA" id="ARBA00008883"/>
    </source>
</evidence>
<dbReference type="AlphaFoldDB" id="A0A5S9QY79"/>
<dbReference type="InterPro" id="IPR003856">
    <property type="entry name" value="LPS_length_determ_N"/>
</dbReference>
<keyword evidence="6" id="KW-0997">Cell inner membrane</keyword>
<comment type="similarity">
    <text evidence="3">Belongs to the etk/wzc family.</text>
</comment>
<gene>
    <name evidence="20" type="primary">etk_2</name>
    <name evidence="20" type="ORF">OPDIPICF_03118</name>
</gene>
<evidence type="ECO:0000256" key="6">
    <source>
        <dbReference type="ARBA" id="ARBA00022519"/>
    </source>
</evidence>
<feature type="transmembrane region" description="Helical" evidence="16">
    <location>
        <begin position="455"/>
        <end position="475"/>
    </location>
</feature>
<keyword evidence="7 20" id="KW-0808">Transferase</keyword>
<dbReference type="InterPro" id="IPR050445">
    <property type="entry name" value="Bact_polysacc_biosynth/exp"/>
</dbReference>
<evidence type="ECO:0000256" key="11">
    <source>
        <dbReference type="ARBA" id="ARBA00022840"/>
    </source>
</evidence>
<name>A0A5S9QY79_9GAMM</name>
<dbReference type="InterPro" id="IPR005702">
    <property type="entry name" value="Wzc-like_C"/>
</dbReference>
<keyword evidence="11" id="KW-0067">ATP-binding</keyword>
<evidence type="ECO:0000256" key="12">
    <source>
        <dbReference type="ARBA" id="ARBA00022989"/>
    </source>
</evidence>
<keyword evidence="14" id="KW-0829">Tyrosine-protein kinase</keyword>
<proteinExistence type="inferred from homology"/>
<organism evidence="20 21">
    <name type="scientific">BD1-7 clade bacterium</name>
    <dbReference type="NCBI Taxonomy" id="2029982"/>
    <lineage>
        <taxon>Bacteria</taxon>
        <taxon>Pseudomonadati</taxon>
        <taxon>Pseudomonadota</taxon>
        <taxon>Gammaproteobacteria</taxon>
        <taxon>Cellvibrionales</taxon>
        <taxon>Spongiibacteraceae</taxon>
        <taxon>BD1-7 clade</taxon>
    </lineage>
</organism>
<evidence type="ECO:0000256" key="4">
    <source>
        <dbReference type="ARBA" id="ARBA00011903"/>
    </source>
</evidence>
<dbReference type="PANTHER" id="PTHR32309">
    <property type="entry name" value="TYROSINE-PROTEIN KINASE"/>
    <property type="match status" value="1"/>
</dbReference>
<dbReference type="EMBL" id="CACSIO010000060">
    <property type="protein sequence ID" value="CAA0124462.1"/>
    <property type="molecule type" value="Genomic_DNA"/>
</dbReference>
<evidence type="ECO:0000256" key="7">
    <source>
        <dbReference type="ARBA" id="ARBA00022679"/>
    </source>
</evidence>
<evidence type="ECO:0000259" key="18">
    <source>
        <dbReference type="Pfam" id="PF13614"/>
    </source>
</evidence>